<reference evidence="5 6" key="1">
    <citation type="submission" date="2024-04" db="EMBL/GenBank/DDBJ databases">
        <title>Defined microbial consortia suppress multidrug-resistant proinflammatory Enterobacteriaceae via ecological control.</title>
        <authorList>
            <person name="Furuichi M."/>
            <person name="Kawaguchi T."/>
            <person name="Pust M."/>
            <person name="Yasuma K."/>
            <person name="Plichta D."/>
            <person name="Hasegawa N."/>
            <person name="Ohya T."/>
            <person name="Bhattarai S."/>
            <person name="Sasajima S."/>
            <person name="Aoto Y."/>
            <person name="Tuganbaev T."/>
            <person name="Yaginuma M."/>
            <person name="Ueda M."/>
            <person name="Okahashi N."/>
            <person name="Amafuji K."/>
            <person name="Kiridooshi Y."/>
            <person name="Sugita K."/>
            <person name="Strazar M."/>
            <person name="Skelly A."/>
            <person name="Suda W."/>
            <person name="Hattori M."/>
            <person name="Nakamoto N."/>
            <person name="Caballero S."/>
            <person name="Norman J."/>
            <person name="Olle B."/>
            <person name="Tanoue T."/>
            <person name="Arita M."/>
            <person name="Bucci V."/>
            <person name="Atarashi K."/>
            <person name="Xavier R."/>
            <person name="Honda K."/>
        </authorList>
    </citation>
    <scope>NUCLEOTIDE SEQUENCE [LARGE SCALE GENOMIC DNA]</scope>
    <source>
        <strain evidence="6">f13</strain>
    </source>
</reference>
<dbReference type="RefSeq" id="WP_178301631.1">
    <property type="nucleotide sequence ID" value="NZ_BAABXL010000001.1"/>
</dbReference>
<dbReference type="InterPro" id="IPR018060">
    <property type="entry name" value="HTH_AraC"/>
</dbReference>
<dbReference type="PANTHER" id="PTHR43280">
    <property type="entry name" value="ARAC-FAMILY TRANSCRIPTIONAL REGULATOR"/>
    <property type="match status" value="1"/>
</dbReference>
<dbReference type="Gene3D" id="2.60.120.10">
    <property type="entry name" value="Jelly Rolls"/>
    <property type="match status" value="1"/>
</dbReference>
<dbReference type="Pfam" id="PF12833">
    <property type="entry name" value="HTH_18"/>
    <property type="match status" value="1"/>
</dbReference>
<dbReference type="SUPFAM" id="SSF46689">
    <property type="entry name" value="Homeodomain-like"/>
    <property type="match status" value="2"/>
</dbReference>
<dbReference type="SUPFAM" id="SSF51215">
    <property type="entry name" value="Regulatory protein AraC"/>
    <property type="match status" value="1"/>
</dbReference>
<evidence type="ECO:0000256" key="3">
    <source>
        <dbReference type="ARBA" id="ARBA00023163"/>
    </source>
</evidence>
<dbReference type="Proteomes" id="UP001600894">
    <property type="component" value="Unassembled WGS sequence"/>
</dbReference>
<keyword evidence="3" id="KW-0804">Transcription</keyword>
<proteinExistence type="predicted"/>
<gene>
    <name evidence="5" type="ORF">F130042H8_28050</name>
</gene>
<dbReference type="Pfam" id="PF02311">
    <property type="entry name" value="AraC_binding"/>
    <property type="match status" value="1"/>
</dbReference>
<dbReference type="InterPro" id="IPR003313">
    <property type="entry name" value="AraC-bd"/>
</dbReference>
<keyword evidence="2" id="KW-0238">DNA-binding</keyword>
<accession>A0ABQ0B0D8</accession>
<evidence type="ECO:0000313" key="5">
    <source>
        <dbReference type="EMBL" id="GAA6269745.1"/>
    </source>
</evidence>
<name>A0ABQ0B0D8_9FIRM</name>
<dbReference type="EMBL" id="BAABXL010000001">
    <property type="protein sequence ID" value="GAA6269745.1"/>
    <property type="molecule type" value="Genomic_DNA"/>
</dbReference>
<evidence type="ECO:0000259" key="4">
    <source>
        <dbReference type="PROSITE" id="PS01124"/>
    </source>
</evidence>
<dbReference type="Gene3D" id="1.10.10.60">
    <property type="entry name" value="Homeodomain-like"/>
    <property type="match status" value="2"/>
</dbReference>
<dbReference type="InterPro" id="IPR014710">
    <property type="entry name" value="RmlC-like_jellyroll"/>
</dbReference>
<dbReference type="PANTHER" id="PTHR43280:SF2">
    <property type="entry name" value="HTH-TYPE TRANSCRIPTIONAL REGULATOR EXSA"/>
    <property type="match status" value="1"/>
</dbReference>
<evidence type="ECO:0000256" key="1">
    <source>
        <dbReference type="ARBA" id="ARBA00023015"/>
    </source>
</evidence>
<organism evidence="5 6">
    <name type="scientific">Enterocloster alcoholdehydrogenati</name>
    <dbReference type="NCBI Taxonomy" id="2547410"/>
    <lineage>
        <taxon>Bacteria</taxon>
        <taxon>Bacillati</taxon>
        <taxon>Bacillota</taxon>
        <taxon>Clostridia</taxon>
        <taxon>Lachnospirales</taxon>
        <taxon>Lachnospiraceae</taxon>
        <taxon>Enterocloster</taxon>
    </lineage>
</organism>
<evidence type="ECO:0000256" key="2">
    <source>
        <dbReference type="ARBA" id="ARBA00023125"/>
    </source>
</evidence>
<dbReference type="PROSITE" id="PS01124">
    <property type="entry name" value="HTH_ARAC_FAMILY_2"/>
    <property type="match status" value="1"/>
</dbReference>
<dbReference type="InterPro" id="IPR009057">
    <property type="entry name" value="Homeodomain-like_sf"/>
</dbReference>
<sequence length="309" mass="36617">MEKVTYYGETEGISLEQMVRSGKFDMRVKHFHTQYEIFYIVEGERIFFFNNREYLAKAGDLILVNSNLIHMTRSASGSDTGHNRIILYISREKMNSYETMFPSLHLIQFFDDYYGIYHLNEEQRVLILSLFRSIRHGLSNRTRNYRTGIDLDILAWLFKIMDFARQRHQEMPIESDDPKYRAAYSIADYLTEHCERPVTLNELCGHFYLSKSYICRIFKEVTGYTVSEYTNIHRIRKAKRYLEETDMSISEISHLLGYESLTYFERMFKHYTTLSPLKYRKTLNTVTYANQFKEAQDACALDSSSADVL</sequence>
<feature type="domain" description="HTH araC/xylS-type" evidence="4">
    <location>
        <begin position="184"/>
        <end position="282"/>
    </location>
</feature>
<dbReference type="SMART" id="SM00342">
    <property type="entry name" value="HTH_ARAC"/>
    <property type="match status" value="1"/>
</dbReference>
<protein>
    <submittedName>
        <fullName evidence="5">AraC family transcriptional regulator</fullName>
    </submittedName>
</protein>
<keyword evidence="1" id="KW-0805">Transcription regulation</keyword>
<comment type="caution">
    <text evidence="5">The sequence shown here is derived from an EMBL/GenBank/DDBJ whole genome shotgun (WGS) entry which is preliminary data.</text>
</comment>
<evidence type="ECO:0000313" key="6">
    <source>
        <dbReference type="Proteomes" id="UP001600894"/>
    </source>
</evidence>
<keyword evidence="6" id="KW-1185">Reference proteome</keyword>
<dbReference type="InterPro" id="IPR037923">
    <property type="entry name" value="HTH-like"/>
</dbReference>